<proteinExistence type="predicted"/>
<dbReference type="RefSeq" id="WP_380128278.1">
    <property type="nucleotide sequence ID" value="NZ_JBHSIU010000130.1"/>
</dbReference>
<sequence>MTVERAFEAVTAVAGRQGGLVTAAQLERAGVDPATRAELYRRMLLSRVDWDVFEVRGSPTPPIDAHPYAAWLALRPAVFAWERPGAGGEVTADAVLSHEAAARAWRLGAPSLGRVSFIAPEPLPAPRATRVLVETLRPDEVTVRGRLPVTVAHRTVLDLVRGHMDHLELRRVITDAVRLDLVDLAELHRDLVPLAAEHFFFPTEGPEFAHWFLPELDGAALSPRNARALAALLRPGSPGSPDGPAG</sequence>
<evidence type="ECO:0000313" key="1">
    <source>
        <dbReference type="EMBL" id="MFC5007641.1"/>
    </source>
</evidence>
<protein>
    <recommendedName>
        <fullName evidence="3">AbiEi antitoxin C-terminal domain-containing protein</fullName>
    </recommendedName>
</protein>
<name>A0ABV9WJ13_9ACTN</name>
<dbReference type="Proteomes" id="UP001595912">
    <property type="component" value="Unassembled WGS sequence"/>
</dbReference>
<accession>A0ABV9WJ13</accession>
<keyword evidence="2" id="KW-1185">Reference proteome</keyword>
<reference evidence="2" key="1">
    <citation type="journal article" date="2019" name="Int. J. Syst. Evol. Microbiol.">
        <title>The Global Catalogue of Microorganisms (GCM) 10K type strain sequencing project: providing services to taxonomists for standard genome sequencing and annotation.</title>
        <authorList>
            <consortium name="The Broad Institute Genomics Platform"/>
            <consortium name="The Broad Institute Genome Sequencing Center for Infectious Disease"/>
            <person name="Wu L."/>
            <person name="Ma J."/>
        </authorList>
    </citation>
    <scope>NUCLEOTIDE SEQUENCE [LARGE SCALE GENOMIC DNA]</scope>
    <source>
        <strain evidence="2">CGMCC 4.7152</strain>
    </source>
</reference>
<evidence type="ECO:0000313" key="2">
    <source>
        <dbReference type="Proteomes" id="UP001595912"/>
    </source>
</evidence>
<evidence type="ECO:0008006" key="3">
    <source>
        <dbReference type="Google" id="ProtNLM"/>
    </source>
</evidence>
<comment type="caution">
    <text evidence="1">The sequence shown here is derived from an EMBL/GenBank/DDBJ whole genome shotgun (WGS) entry which is preliminary data.</text>
</comment>
<gene>
    <name evidence="1" type="ORF">ACFPIJ_58775</name>
</gene>
<dbReference type="EMBL" id="JBHSIU010000130">
    <property type="protein sequence ID" value="MFC5007641.1"/>
    <property type="molecule type" value="Genomic_DNA"/>
</dbReference>
<organism evidence="1 2">
    <name type="scientific">Dactylosporangium cerinum</name>
    <dbReference type="NCBI Taxonomy" id="1434730"/>
    <lineage>
        <taxon>Bacteria</taxon>
        <taxon>Bacillati</taxon>
        <taxon>Actinomycetota</taxon>
        <taxon>Actinomycetes</taxon>
        <taxon>Micromonosporales</taxon>
        <taxon>Micromonosporaceae</taxon>
        <taxon>Dactylosporangium</taxon>
    </lineage>
</organism>